<organism evidence="2 3">
    <name type="scientific">Schizophyllum amplum</name>
    <dbReference type="NCBI Taxonomy" id="97359"/>
    <lineage>
        <taxon>Eukaryota</taxon>
        <taxon>Fungi</taxon>
        <taxon>Dikarya</taxon>
        <taxon>Basidiomycota</taxon>
        <taxon>Agaricomycotina</taxon>
        <taxon>Agaricomycetes</taxon>
        <taxon>Agaricomycetidae</taxon>
        <taxon>Agaricales</taxon>
        <taxon>Schizophyllaceae</taxon>
        <taxon>Schizophyllum</taxon>
    </lineage>
</organism>
<evidence type="ECO:0000313" key="3">
    <source>
        <dbReference type="Proteomes" id="UP000320762"/>
    </source>
</evidence>
<evidence type="ECO:0000313" key="2">
    <source>
        <dbReference type="EMBL" id="TRM57296.1"/>
    </source>
</evidence>
<dbReference type="EMBL" id="VDMD01000049">
    <property type="protein sequence ID" value="TRM57296.1"/>
    <property type="molecule type" value="Genomic_DNA"/>
</dbReference>
<reference evidence="2 3" key="1">
    <citation type="journal article" date="2019" name="New Phytol.">
        <title>Comparative genomics reveals unique wood-decay strategies and fruiting body development in the Schizophyllaceae.</title>
        <authorList>
            <person name="Almasi E."/>
            <person name="Sahu N."/>
            <person name="Krizsan K."/>
            <person name="Balint B."/>
            <person name="Kovacs G.M."/>
            <person name="Kiss B."/>
            <person name="Cseklye J."/>
            <person name="Drula E."/>
            <person name="Henrissat B."/>
            <person name="Nagy I."/>
            <person name="Chovatia M."/>
            <person name="Adam C."/>
            <person name="LaButti K."/>
            <person name="Lipzen A."/>
            <person name="Riley R."/>
            <person name="Grigoriev I.V."/>
            <person name="Nagy L.G."/>
        </authorList>
    </citation>
    <scope>NUCLEOTIDE SEQUENCE [LARGE SCALE GENOMIC DNA]</scope>
    <source>
        <strain evidence="2 3">NL-1724</strain>
    </source>
</reference>
<protein>
    <recommendedName>
        <fullName evidence="4">BTB domain-containing protein</fullName>
    </recommendedName>
</protein>
<dbReference type="Gene3D" id="3.30.710.10">
    <property type="entry name" value="Potassium Channel Kv1.1, Chain A"/>
    <property type="match status" value="1"/>
</dbReference>
<dbReference type="AlphaFoldDB" id="A0A550BXP3"/>
<keyword evidence="3" id="KW-1185">Reference proteome</keyword>
<feature type="region of interest" description="Disordered" evidence="1">
    <location>
        <begin position="1"/>
        <end position="22"/>
    </location>
</feature>
<dbReference type="OrthoDB" id="3184970at2759"/>
<dbReference type="Proteomes" id="UP000320762">
    <property type="component" value="Unassembled WGS sequence"/>
</dbReference>
<evidence type="ECO:0000256" key="1">
    <source>
        <dbReference type="SAM" id="MobiDB-lite"/>
    </source>
</evidence>
<gene>
    <name evidence="2" type="ORF">BD626DRAFT_515257</name>
</gene>
<accession>A0A550BXP3</accession>
<dbReference type="InterPro" id="IPR011333">
    <property type="entry name" value="SKP1/BTB/POZ_sf"/>
</dbReference>
<name>A0A550BXP3_9AGAR</name>
<proteinExistence type="predicted"/>
<sequence>MSDSRRSDSPLTDPSDDTPERDRQCERFCSLDGGEIIILRSSDRVLFNIHRINLQITTDGPLAEDFPSAPEEIVQLTESADTLELLFQYVYRGRHPILDEISVTKLLDLAEAAEKYGVSAARSLCYVRLCRPSAHQLQPLQVMAYAHRHGYPHLLDLVAPLTIGMPISKVQDACSISLFFQWLRYNDAWVQLNARDCHEVRARDKHEGSTRHCFAWRALVYSVDITLSGHGLSMLTNLDGLFAMDALAKTADRCGDVEFLGARKCMLQMLEWKKLLEEKSALIPPLSQFQATATT</sequence>
<evidence type="ECO:0008006" key="4">
    <source>
        <dbReference type="Google" id="ProtNLM"/>
    </source>
</evidence>
<comment type="caution">
    <text evidence="2">The sequence shown here is derived from an EMBL/GenBank/DDBJ whole genome shotgun (WGS) entry which is preliminary data.</text>
</comment>